<dbReference type="GO" id="GO:0017108">
    <property type="term" value="F:5'-flap endonuclease activity"/>
    <property type="evidence" value="ECO:0007669"/>
    <property type="project" value="TreeGrafter"/>
</dbReference>
<dbReference type="PANTHER" id="PTHR11081:SF8">
    <property type="entry name" value="EXONUCLEASE 1"/>
    <property type="match status" value="1"/>
</dbReference>
<feature type="signal peptide" evidence="23">
    <location>
        <begin position="1"/>
        <end position="23"/>
    </location>
</feature>
<keyword evidence="18 21" id="KW-0234">DNA repair</keyword>
<evidence type="ECO:0000256" key="9">
    <source>
        <dbReference type="ARBA" id="ARBA00022801"/>
    </source>
</evidence>
<dbReference type="EC" id="1.8.3.2" evidence="20"/>
<dbReference type="Pfam" id="PF00867">
    <property type="entry name" value="XPG_I"/>
    <property type="match status" value="1"/>
</dbReference>
<dbReference type="SUPFAM" id="SSF47807">
    <property type="entry name" value="5' to 3' exonuclease, C-terminal subdomain"/>
    <property type="match status" value="1"/>
</dbReference>
<dbReference type="GO" id="GO:0035312">
    <property type="term" value="F:5'-3' DNA exonuclease activity"/>
    <property type="evidence" value="ECO:0007669"/>
    <property type="project" value="UniProtKB-UniRule"/>
</dbReference>
<feature type="compositionally biased region" description="Basic and acidic residues" evidence="22">
    <location>
        <begin position="882"/>
        <end position="892"/>
    </location>
</feature>
<dbReference type="InterPro" id="IPR036774">
    <property type="entry name" value="ERV/ALR_sulphydryl_oxid_sf"/>
</dbReference>
<comment type="subcellular location">
    <subcellularLocation>
        <location evidence="2 21">Nucleus</location>
    </subcellularLocation>
</comment>
<feature type="region of interest" description="Disordered" evidence="22">
    <location>
        <begin position="1019"/>
        <end position="1038"/>
    </location>
</feature>
<keyword evidence="21" id="KW-0267">Excision nuclease</keyword>
<evidence type="ECO:0000256" key="17">
    <source>
        <dbReference type="ARBA" id="ARBA00023180"/>
    </source>
</evidence>
<dbReference type="GO" id="GO:0006281">
    <property type="term" value="P:DNA repair"/>
    <property type="evidence" value="ECO:0007669"/>
    <property type="project" value="UniProtKB-UniRule"/>
</dbReference>
<keyword evidence="11 21" id="KW-0269">Exonuclease</keyword>
<dbReference type="GO" id="GO:0005634">
    <property type="term" value="C:nucleus"/>
    <property type="evidence" value="ECO:0007669"/>
    <property type="project" value="UniProtKB-SubCell"/>
</dbReference>
<sequence length="1139" mass="125712">MKEPLFRLLLLLLSALLCPLTQGKGFFPPENGKVIEIDGDLLGNLTARGESDDTRIVLFYASWCGHCANFASEYEMVAEVFSSVPFLSLFAIDCNKYREACRSAGVDRYPTLVGYRKGKKTGEDWDRQIRAANYVNEQLPVELQLSDVPTIEHLRGPSMKMKGSEGVAGSDTASDRVYDGVLAFANLMATAVFPAGVDSLEGSRLDTLKYVVLPTVSTLHPDEGFRREVADLEASLRSVYSLTREQWLDLLAEKPFLGGEITLPMALSPDDDWALCGQLSCGIWQFFHHLTLGVDRPYNGQQESDLLVDHTGLAAMSGIRTIISQYFACEDCTRHFIEDYDKCLYGRCVGGDAPSREETVMWLWRFHNAVNSRVFASRKPAENSRATEWPSASQCSACISTATGEYSEKVVYHWIVQAYLGDMLKDETLYTVPSPLRSIMLLLLSLLGIGGLVLYQLHQKQMTYNDRLGWRLSMGVKNLLQYLRGCTATKQNISDFKGKRVGIDAMCWMHRGAIACCFELVSGRESDKFLTFFLRMIALLQGYDVTPVVVFDGCRMPGKAEEEKKRGESRATAAESAKAMIEAAGITQATQMTGEVRTKCMQAIRITNKMIRKVMCALQALGVEFIVAAYEADAQLGYMYSAGLVDAVVSEDSDVLAYGCKMMIAKLDQAGDCQVVDLSWALVGNASKEDHNERASRLPLKELRAKYGADLANLRDWTKEMFIDACVLAGCDYSHACNLKGMGIKTAMKLVNKYKDWQRTLRALKIEDKFRKQLAYENPLLADSGSLQVSGASITDVVGGLVSADVMNAKICARTGQPIDLSAATEESASSTSKIAEVHSKRVAFNKMEFAALTRFQQEYEQLRQRREEQRKLEKQTLAGAEKAREKKGEALHGRDNQFLAGLTRALGEPVGRGSEGKAVRLGLEEIPPSTSQSSRATAETTVEDEFESEMLSGLSGISPAEPDQLEAEEEEFDMADLLNELTANDASGTAEWSVLLPAEPGSFFESLVALPFSVTRVEESVSSRPPTSQRKAPTRRKISANPFAAARQESTTTSVDDGRCLPSLPKLGGARRSTEVPVVKRNREALEEESSAKKPRASFAVFDRATWRKQAAKGPTQVELITTLHTKLPPPSAMRRAS</sequence>
<dbReference type="Gene3D" id="1.10.150.20">
    <property type="entry name" value="5' to 3' exonuclease, C-terminal subdomain"/>
    <property type="match status" value="1"/>
</dbReference>
<evidence type="ECO:0000256" key="18">
    <source>
        <dbReference type="ARBA" id="ARBA00023204"/>
    </source>
</evidence>
<evidence type="ECO:0000313" key="26">
    <source>
        <dbReference type="EMBL" id="KAF4657856.1"/>
    </source>
</evidence>
<feature type="region of interest" description="Disordered" evidence="22">
    <location>
        <begin position="867"/>
        <end position="892"/>
    </location>
</feature>
<organism evidence="26 27">
    <name type="scientific">Perkinsus olseni</name>
    <name type="common">Perkinsus atlanticus</name>
    <dbReference type="NCBI Taxonomy" id="32597"/>
    <lineage>
        <taxon>Eukaryota</taxon>
        <taxon>Sar</taxon>
        <taxon>Alveolata</taxon>
        <taxon>Perkinsozoa</taxon>
        <taxon>Perkinsea</taxon>
        <taxon>Perkinsida</taxon>
        <taxon>Perkinsidae</taxon>
        <taxon>Perkinsus</taxon>
    </lineage>
</organism>
<evidence type="ECO:0000256" key="8">
    <source>
        <dbReference type="ARBA" id="ARBA00022763"/>
    </source>
</evidence>
<dbReference type="GO" id="GO:0046872">
    <property type="term" value="F:metal ion binding"/>
    <property type="evidence" value="ECO:0007669"/>
    <property type="project" value="UniProtKB-UniRule"/>
</dbReference>
<evidence type="ECO:0000256" key="3">
    <source>
        <dbReference type="ARBA" id="ARBA00022553"/>
    </source>
</evidence>
<evidence type="ECO:0000256" key="22">
    <source>
        <dbReference type="SAM" id="MobiDB-lite"/>
    </source>
</evidence>
<evidence type="ECO:0000256" key="21">
    <source>
        <dbReference type="RuleBase" id="RU910737"/>
    </source>
</evidence>
<dbReference type="InterPro" id="IPR036279">
    <property type="entry name" value="5-3_exonuclease_C_sf"/>
</dbReference>
<keyword evidence="15" id="KW-0496">Mitochondrion</keyword>
<dbReference type="SMART" id="SM00279">
    <property type="entry name" value="HhH2"/>
    <property type="match status" value="1"/>
</dbReference>
<dbReference type="GO" id="GO:0016972">
    <property type="term" value="F:thiol oxidase activity"/>
    <property type="evidence" value="ECO:0007669"/>
    <property type="project" value="UniProtKB-EC"/>
</dbReference>
<evidence type="ECO:0000256" key="23">
    <source>
        <dbReference type="SAM" id="SignalP"/>
    </source>
</evidence>
<dbReference type="InterPro" id="IPR036249">
    <property type="entry name" value="Thioredoxin-like_sf"/>
</dbReference>
<keyword evidence="4 20" id="KW-0285">Flavoprotein</keyword>
<evidence type="ECO:0000313" key="27">
    <source>
        <dbReference type="Proteomes" id="UP000570595"/>
    </source>
</evidence>
<comment type="caution">
    <text evidence="26">The sequence shown here is derived from an EMBL/GenBank/DDBJ whole genome shotgun (WGS) entry which is preliminary data.</text>
</comment>
<dbReference type="PANTHER" id="PTHR11081">
    <property type="entry name" value="FLAP ENDONUCLEASE FAMILY MEMBER"/>
    <property type="match status" value="1"/>
</dbReference>
<dbReference type="CDD" id="cd09901">
    <property type="entry name" value="H3TH_FEN1-like"/>
    <property type="match status" value="1"/>
</dbReference>
<dbReference type="GO" id="GO:0003677">
    <property type="term" value="F:DNA binding"/>
    <property type="evidence" value="ECO:0007669"/>
    <property type="project" value="UniProtKB-UniRule"/>
</dbReference>
<comment type="similarity">
    <text evidence="21">Belongs to the XPG/RAD2 endonuclease family. EXO1 subfamily.</text>
</comment>
<dbReference type="PROSITE" id="PS00194">
    <property type="entry name" value="THIOREDOXIN_1"/>
    <property type="match status" value="1"/>
</dbReference>
<evidence type="ECO:0000256" key="16">
    <source>
        <dbReference type="ARBA" id="ARBA00023157"/>
    </source>
</evidence>
<dbReference type="InterPro" id="IPR013766">
    <property type="entry name" value="Thioredoxin_domain"/>
</dbReference>
<evidence type="ECO:0000256" key="14">
    <source>
        <dbReference type="ARBA" id="ARBA00023125"/>
    </source>
</evidence>
<dbReference type="InterPro" id="IPR006086">
    <property type="entry name" value="XPG-I_dom"/>
</dbReference>
<dbReference type="FunFam" id="3.40.50.1010:FF:000111">
    <property type="entry name" value="Exonuclease 1"/>
    <property type="match status" value="1"/>
</dbReference>
<reference evidence="26 27" key="1">
    <citation type="submission" date="2020-04" db="EMBL/GenBank/DDBJ databases">
        <title>Perkinsus olseni comparative genomics.</title>
        <authorList>
            <person name="Bogema D.R."/>
        </authorList>
    </citation>
    <scope>NUCLEOTIDE SEQUENCE [LARGE SCALE GENOMIC DNA]</scope>
    <source>
        <strain evidence="26">ATCC PRA-179</strain>
    </source>
</reference>
<dbReference type="Pfam" id="PF04777">
    <property type="entry name" value="Evr1_Alr"/>
    <property type="match status" value="1"/>
</dbReference>
<dbReference type="EC" id="3.1.-.-" evidence="21"/>
<dbReference type="AlphaFoldDB" id="A0A7J6LFC4"/>
<dbReference type="EMBL" id="JABAHT010000334">
    <property type="protein sequence ID" value="KAF4657856.1"/>
    <property type="molecule type" value="Genomic_DNA"/>
</dbReference>
<dbReference type="SUPFAM" id="SSF69000">
    <property type="entry name" value="FAD-dependent thiol oxidase"/>
    <property type="match status" value="1"/>
</dbReference>
<comment type="function">
    <text evidence="21">5'-&gt;3' double-stranded DNA exonuclease which may also possess a cryptic 3'-&gt;5' double-stranded DNA exonuclease activity. Functions in DNA mismatch repair.</text>
</comment>
<keyword evidence="23" id="KW-0732">Signal</keyword>
<feature type="region of interest" description="Disordered" evidence="22">
    <location>
        <begin position="924"/>
        <end position="969"/>
    </location>
</feature>
<dbReference type="InterPro" id="IPR017905">
    <property type="entry name" value="ERV/ALR_sulphydryl_oxidase"/>
</dbReference>
<keyword evidence="10 20" id="KW-0274">FAD</keyword>
<dbReference type="InterPro" id="IPR017937">
    <property type="entry name" value="Thioredoxin_CS"/>
</dbReference>
<evidence type="ECO:0000256" key="15">
    <source>
        <dbReference type="ARBA" id="ARBA00023128"/>
    </source>
</evidence>
<dbReference type="Gene3D" id="3.40.50.1010">
    <property type="entry name" value="5'-nuclease"/>
    <property type="match status" value="1"/>
</dbReference>
<keyword evidence="5 21" id="KW-0540">Nuclease</keyword>
<feature type="domain" description="ERV/ALR sulfhydryl oxidase" evidence="24">
    <location>
        <begin position="268"/>
        <end position="389"/>
    </location>
</feature>
<proteinExistence type="inferred from homology"/>
<keyword evidence="19 21" id="KW-0539">Nucleus</keyword>
<accession>A0A7J6LFC4</accession>
<dbReference type="Pfam" id="PF00085">
    <property type="entry name" value="Thioredoxin"/>
    <property type="match status" value="1"/>
</dbReference>
<evidence type="ECO:0000256" key="20">
    <source>
        <dbReference type="RuleBase" id="RU371123"/>
    </source>
</evidence>
<dbReference type="InterPro" id="IPR006084">
    <property type="entry name" value="XPG/Rad2"/>
</dbReference>
<dbReference type="PROSITE" id="PS51352">
    <property type="entry name" value="THIOREDOXIN_2"/>
    <property type="match status" value="1"/>
</dbReference>
<dbReference type="Pfam" id="PF00752">
    <property type="entry name" value="XPG_N"/>
    <property type="match status" value="1"/>
</dbReference>
<keyword evidence="16" id="KW-1015">Disulfide bond</keyword>
<keyword evidence="12 21" id="KW-0460">Magnesium</keyword>
<dbReference type="PRINTS" id="PR00853">
    <property type="entry name" value="XPGRADSUPER"/>
</dbReference>
<dbReference type="InterPro" id="IPR029060">
    <property type="entry name" value="PIN-like_dom_sf"/>
</dbReference>
<feature type="chain" id="PRO_5029769127" description="Multifunctional fusion protein" evidence="23">
    <location>
        <begin position="24"/>
        <end position="1139"/>
    </location>
</feature>
<dbReference type="InterPro" id="IPR044752">
    <property type="entry name" value="PIN-like_EXO1"/>
</dbReference>
<comment type="cofactor">
    <cofactor evidence="21">
        <name>Mg(2+)</name>
        <dbReference type="ChEBI" id="CHEBI:18420"/>
    </cofactor>
    <text evidence="21">Binds 2 magnesium ions per subunit. They probably participate in the reaction catalyzed by the enzyme. May bind an additional third magnesium ion after substrate binding.</text>
</comment>
<keyword evidence="9 21" id="KW-0378">Hydrolase</keyword>
<protein>
    <recommendedName>
        <fullName evidence="20 21">Multifunctional fusion protein</fullName>
    </recommendedName>
    <domain>
        <recommendedName>
            <fullName evidence="20">Sulfhydryl oxidase</fullName>
            <ecNumber evidence="20">1.8.3.2</ecNumber>
        </recommendedName>
    </domain>
    <domain>
        <recommendedName>
            <fullName evidence="21">Exonuclease 1</fullName>
            <ecNumber evidence="21">3.1.-.-</ecNumber>
        </recommendedName>
    </domain>
</protein>
<dbReference type="PROSITE" id="PS51324">
    <property type="entry name" value="ERV_ALR"/>
    <property type="match status" value="1"/>
</dbReference>
<evidence type="ECO:0000256" key="10">
    <source>
        <dbReference type="ARBA" id="ARBA00022827"/>
    </source>
</evidence>
<keyword evidence="8 21" id="KW-0227">DNA damage</keyword>
<dbReference type="SUPFAM" id="SSF52833">
    <property type="entry name" value="Thioredoxin-like"/>
    <property type="match status" value="1"/>
</dbReference>
<dbReference type="SMART" id="SM00484">
    <property type="entry name" value="XPGI"/>
    <property type="match status" value="1"/>
</dbReference>
<feature type="region of interest" description="Disordered" evidence="22">
    <location>
        <begin position="1045"/>
        <end position="1077"/>
    </location>
</feature>
<evidence type="ECO:0000256" key="4">
    <source>
        <dbReference type="ARBA" id="ARBA00022630"/>
    </source>
</evidence>
<dbReference type="CDD" id="cd09857">
    <property type="entry name" value="PIN_EXO1"/>
    <property type="match status" value="1"/>
</dbReference>
<gene>
    <name evidence="26" type="primary">EXO1_1</name>
    <name evidence="26" type="ORF">FOZ61_006016</name>
</gene>
<keyword evidence="14 21" id="KW-0238">DNA-binding</keyword>
<dbReference type="CDD" id="cd02961">
    <property type="entry name" value="PDI_a_family"/>
    <property type="match status" value="1"/>
</dbReference>
<keyword evidence="6 21" id="KW-0479">Metal-binding</keyword>
<dbReference type="Proteomes" id="UP000570595">
    <property type="component" value="Unassembled WGS sequence"/>
</dbReference>
<evidence type="ECO:0000256" key="5">
    <source>
        <dbReference type="ARBA" id="ARBA00022722"/>
    </source>
</evidence>
<dbReference type="OrthoDB" id="26491at2759"/>
<evidence type="ECO:0000259" key="24">
    <source>
        <dbReference type="PROSITE" id="PS51324"/>
    </source>
</evidence>
<evidence type="ECO:0000256" key="19">
    <source>
        <dbReference type="ARBA" id="ARBA00023242"/>
    </source>
</evidence>
<keyword evidence="13 20" id="KW-0560">Oxidoreductase</keyword>
<evidence type="ECO:0000256" key="7">
    <source>
        <dbReference type="ARBA" id="ARBA00022759"/>
    </source>
</evidence>
<keyword evidence="3" id="KW-0597">Phosphoprotein</keyword>
<dbReference type="Gene3D" id="3.40.30.10">
    <property type="entry name" value="Glutaredoxin"/>
    <property type="match status" value="1"/>
</dbReference>
<dbReference type="Gene3D" id="1.20.120.310">
    <property type="entry name" value="ERV/ALR sulfhydryl oxidase domain"/>
    <property type="match status" value="1"/>
</dbReference>
<keyword evidence="17" id="KW-0325">Glycoprotein</keyword>
<evidence type="ECO:0000256" key="6">
    <source>
        <dbReference type="ARBA" id="ARBA00022723"/>
    </source>
</evidence>
<dbReference type="SMART" id="SM00485">
    <property type="entry name" value="XPGN"/>
    <property type="match status" value="1"/>
</dbReference>
<dbReference type="InterPro" id="IPR006085">
    <property type="entry name" value="XPG_DNA_repair_N"/>
</dbReference>
<feature type="compositionally biased region" description="Polar residues" evidence="22">
    <location>
        <begin position="929"/>
        <end position="941"/>
    </location>
</feature>
<keyword evidence="7" id="KW-0255">Endonuclease</keyword>
<feature type="domain" description="Thioredoxin" evidence="25">
    <location>
        <begin position="11"/>
        <end position="156"/>
    </location>
</feature>
<comment type="cofactor">
    <cofactor evidence="1 20">
        <name>FAD</name>
        <dbReference type="ChEBI" id="CHEBI:57692"/>
    </cofactor>
</comment>
<evidence type="ECO:0000259" key="25">
    <source>
        <dbReference type="PROSITE" id="PS51352"/>
    </source>
</evidence>
<comment type="catalytic activity">
    <reaction evidence="20">
        <text>2 R'C(R)SH + O2 = R'C(R)S-S(R)CR' + H2O2</text>
        <dbReference type="Rhea" id="RHEA:17357"/>
        <dbReference type="ChEBI" id="CHEBI:15379"/>
        <dbReference type="ChEBI" id="CHEBI:16240"/>
        <dbReference type="ChEBI" id="CHEBI:16520"/>
        <dbReference type="ChEBI" id="CHEBI:17412"/>
        <dbReference type="EC" id="1.8.3.2"/>
    </reaction>
</comment>
<evidence type="ECO:0000256" key="13">
    <source>
        <dbReference type="ARBA" id="ARBA00023002"/>
    </source>
</evidence>
<dbReference type="SUPFAM" id="SSF88723">
    <property type="entry name" value="PIN domain-like"/>
    <property type="match status" value="1"/>
</dbReference>
<evidence type="ECO:0000256" key="12">
    <source>
        <dbReference type="ARBA" id="ARBA00022842"/>
    </source>
</evidence>
<dbReference type="InterPro" id="IPR008918">
    <property type="entry name" value="HhH2"/>
</dbReference>
<evidence type="ECO:0000256" key="2">
    <source>
        <dbReference type="ARBA" id="ARBA00004123"/>
    </source>
</evidence>
<evidence type="ECO:0000256" key="1">
    <source>
        <dbReference type="ARBA" id="ARBA00001974"/>
    </source>
</evidence>
<keyword evidence="21" id="KW-0228">DNA excision</keyword>
<name>A0A7J6LFC4_PEROL</name>
<evidence type="ECO:0000256" key="11">
    <source>
        <dbReference type="ARBA" id="ARBA00022839"/>
    </source>
</evidence>